<protein>
    <submittedName>
        <fullName evidence="2">Type II toxin-antitoxin system VapC family toxin</fullName>
    </submittedName>
</protein>
<evidence type="ECO:0000313" key="3">
    <source>
        <dbReference type="Proteomes" id="UP001597460"/>
    </source>
</evidence>
<dbReference type="InterPro" id="IPR041705">
    <property type="entry name" value="PIN_Sll0205"/>
</dbReference>
<sequence length="126" mass="14230">MILLDTHVWLWWLLGEGPLSEEERKTLDEHASRKEIAISAASIWEAEMLQRKGLIQLEPSFNTWISLATQNGVCTVISIDKEVILAQEKLPQDFPDDPADRLIVATALMKEYPLATKDGVLQELGF</sequence>
<dbReference type="EMBL" id="JBHULI010000025">
    <property type="protein sequence ID" value="MFD2533018.1"/>
    <property type="molecule type" value="Genomic_DNA"/>
</dbReference>
<dbReference type="RefSeq" id="WP_390302550.1">
    <property type="nucleotide sequence ID" value="NZ_JBHULI010000025.1"/>
</dbReference>
<dbReference type="SUPFAM" id="SSF88723">
    <property type="entry name" value="PIN domain-like"/>
    <property type="match status" value="1"/>
</dbReference>
<proteinExistence type="predicted"/>
<comment type="caution">
    <text evidence="2">The sequence shown here is derived from an EMBL/GenBank/DDBJ whole genome shotgun (WGS) entry which is preliminary data.</text>
</comment>
<organism evidence="2 3">
    <name type="scientific">Gracilimonas halophila</name>
    <dbReference type="NCBI Taxonomy" id="1834464"/>
    <lineage>
        <taxon>Bacteria</taxon>
        <taxon>Pseudomonadati</taxon>
        <taxon>Balneolota</taxon>
        <taxon>Balneolia</taxon>
        <taxon>Balneolales</taxon>
        <taxon>Balneolaceae</taxon>
        <taxon>Gracilimonas</taxon>
    </lineage>
</organism>
<evidence type="ECO:0000313" key="2">
    <source>
        <dbReference type="EMBL" id="MFD2533018.1"/>
    </source>
</evidence>
<gene>
    <name evidence="2" type="ORF">ACFSVN_11215</name>
</gene>
<feature type="domain" description="PIN" evidence="1">
    <location>
        <begin position="2"/>
        <end position="124"/>
    </location>
</feature>
<dbReference type="Gene3D" id="3.40.50.1010">
    <property type="entry name" value="5'-nuclease"/>
    <property type="match status" value="1"/>
</dbReference>
<dbReference type="Pfam" id="PF01850">
    <property type="entry name" value="PIN"/>
    <property type="match status" value="1"/>
</dbReference>
<dbReference type="PANTHER" id="PTHR36173">
    <property type="entry name" value="RIBONUCLEASE VAPC16-RELATED"/>
    <property type="match status" value="1"/>
</dbReference>
<accession>A0ABW5JKU3</accession>
<dbReference type="Proteomes" id="UP001597460">
    <property type="component" value="Unassembled WGS sequence"/>
</dbReference>
<dbReference type="PANTHER" id="PTHR36173:SF1">
    <property type="entry name" value="RIBONUCLEASE VAPC22"/>
    <property type="match status" value="1"/>
</dbReference>
<dbReference type="CDD" id="cd09872">
    <property type="entry name" value="PIN_Sll0205-like"/>
    <property type="match status" value="1"/>
</dbReference>
<dbReference type="InterPro" id="IPR029060">
    <property type="entry name" value="PIN-like_dom_sf"/>
</dbReference>
<name>A0ABW5JKU3_9BACT</name>
<dbReference type="InterPro" id="IPR052919">
    <property type="entry name" value="TA_system_RNase"/>
</dbReference>
<reference evidence="3" key="1">
    <citation type="journal article" date="2019" name="Int. J. Syst. Evol. Microbiol.">
        <title>The Global Catalogue of Microorganisms (GCM) 10K type strain sequencing project: providing services to taxonomists for standard genome sequencing and annotation.</title>
        <authorList>
            <consortium name="The Broad Institute Genomics Platform"/>
            <consortium name="The Broad Institute Genome Sequencing Center for Infectious Disease"/>
            <person name="Wu L."/>
            <person name="Ma J."/>
        </authorList>
    </citation>
    <scope>NUCLEOTIDE SEQUENCE [LARGE SCALE GENOMIC DNA]</scope>
    <source>
        <strain evidence="3">KCTC 52042</strain>
    </source>
</reference>
<keyword evidence="3" id="KW-1185">Reference proteome</keyword>
<dbReference type="InterPro" id="IPR002716">
    <property type="entry name" value="PIN_dom"/>
</dbReference>
<evidence type="ECO:0000259" key="1">
    <source>
        <dbReference type="Pfam" id="PF01850"/>
    </source>
</evidence>